<organism evidence="2">
    <name type="scientific">Anopheles triannulatus</name>
    <dbReference type="NCBI Taxonomy" id="58253"/>
    <lineage>
        <taxon>Eukaryota</taxon>
        <taxon>Metazoa</taxon>
        <taxon>Ecdysozoa</taxon>
        <taxon>Arthropoda</taxon>
        <taxon>Hexapoda</taxon>
        <taxon>Insecta</taxon>
        <taxon>Pterygota</taxon>
        <taxon>Neoptera</taxon>
        <taxon>Endopterygota</taxon>
        <taxon>Diptera</taxon>
        <taxon>Nematocera</taxon>
        <taxon>Culicoidea</taxon>
        <taxon>Culicidae</taxon>
        <taxon>Anophelinae</taxon>
        <taxon>Anopheles</taxon>
    </lineage>
</organism>
<dbReference type="EMBL" id="GGFK01015110">
    <property type="protein sequence ID" value="MBW48431.1"/>
    <property type="molecule type" value="Transcribed_RNA"/>
</dbReference>
<feature type="region of interest" description="Disordered" evidence="1">
    <location>
        <begin position="58"/>
        <end position="80"/>
    </location>
</feature>
<proteinExistence type="predicted"/>
<dbReference type="AlphaFoldDB" id="A0A2M4B608"/>
<evidence type="ECO:0000313" key="2">
    <source>
        <dbReference type="EMBL" id="MBW48431.1"/>
    </source>
</evidence>
<accession>A0A2M4B608</accession>
<reference evidence="2" key="1">
    <citation type="submission" date="2018-01" db="EMBL/GenBank/DDBJ databases">
        <title>An insight into the sialome of Amazonian anophelines.</title>
        <authorList>
            <person name="Ribeiro J.M."/>
            <person name="Scarpassa V."/>
            <person name="Calvo E."/>
        </authorList>
    </citation>
    <scope>NUCLEOTIDE SEQUENCE</scope>
    <source>
        <tissue evidence="2">Salivary glands</tissue>
    </source>
</reference>
<name>A0A2M4B608_9DIPT</name>
<sequence length="80" mass="8990">MMMELGRRLCHAVSPLLFLESSSLASFRLPRALVGSYKNGICWCFVALDLRGAWCGGSGNEKRSRTNKHTTLDYWGGRPR</sequence>
<protein>
    <submittedName>
        <fullName evidence="2">Putative secreted protein</fullName>
    </submittedName>
</protein>
<evidence type="ECO:0000256" key="1">
    <source>
        <dbReference type="SAM" id="MobiDB-lite"/>
    </source>
</evidence>